<evidence type="ECO:0000256" key="2">
    <source>
        <dbReference type="ARBA" id="ARBA00013194"/>
    </source>
</evidence>
<feature type="compositionally biased region" description="Basic and acidic residues" evidence="5">
    <location>
        <begin position="66"/>
        <end position="81"/>
    </location>
</feature>
<evidence type="ECO:0000256" key="3">
    <source>
        <dbReference type="ARBA" id="ARBA00023110"/>
    </source>
</evidence>
<dbReference type="InterPro" id="IPR050754">
    <property type="entry name" value="FKBP4/5/8-like"/>
</dbReference>
<dbReference type="EMBL" id="CAJNDS010001824">
    <property type="protein sequence ID" value="CAE7282436.1"/>
    <property type="molecule type" value="Genomic_DNA"/>
</dbReference>
<sequence>MPNVRAVGSGTKVEDLPLLNAPDQLQESREATAEEAEAFAEDFQTPPSSCGSSWHPPTDSDEDPEEVRKRHEPDEDGKFWDDPLWFGKTKKEIEYATELEKSNGNAASRDGDWKKANRYWKNALRGAEKLQDADTEFRLHSNMALGYTKLKKIEKALDHCDKALRERLKIAVAPELRAKVHYRKAEAFEAAGEVSKAMASCKLSLEVNPENPDARKKLTQLKAQEAEQRKRERSLFAGLRGVCAAPAGIPDPQAPKTAPEAAGPDSSDEELAAQGGEDSDVEELTPEQEKILEQGLTDRGASARLLSSLGMAAKQGPADPSLVQPSNMTVGPEVFWTPENFKGKNVRQSLAKESL</sequence>
<gene>
    <name evidence="6" type="primary">FKBP5</name>
    <name evidence="6" type="ORF">SNAT2548_LOCUS14971</name>
</gene>
<dbReference type="AlphaFoldDB" id="A0A812MSM1"/>
<evidence type="ECO:0000256" key="1">
    <source>
        <dbReference type="ARBA" id="ARBA00000971"/>
    </source>
</evidence>
<dbReference type="InterPro" id="IPR011990">
    <property type="entry name" value="TPR-like_helical_dom_sf"/>
</dbReference>
<protein>
    <recommendedName>
        <fullName evidence="2">peptidylprolyl isomerase</fullName>
        <ecNumber evidence="2">5.2.1.8</ecNumber>
    </recommendedName>
</protein>
<feature type="compositionally biased region" description="Acidic residues" evidence="5">
    <location>
        <begin position="266"/>
        <end position="286"/>
    </location>
</feature>
<feature type="region of interest" description="Disordered" evidence="5">
    <location>
        <begin position="1"/>
        <end position="83"/>
    </location>
</feature>
<dbReference type="OrthoDB" id="433779at2759"/>
<organism evidence="6 7">
    <name type="scientific">Symbiodinium natans</name>
    <dbReference type="NCBI Taxonomy" id="878477"/>
    <lineage>
        <taxon>Eukaryota</taxon>
        <taxon>Sar</taxon>
        <taxon>Alveolata</taxon>
        <taxon>Dinophyceae</taxon>
        <taxon>Suessiales</taxon>
        <taxon>Symbiodiniaceae</taxon>
        <taxon>Symbiodinium</taxon>
    </lineage>
</organism>
<evidence type="ECO:0000256" key="5">
    <source>
        <dbReference type="SAM" id="MobiDB-lite"/>
    </source>
</evidence>
<keyword evidence="4" id="KW-0413">Isomerase</keyword>
<proteinExistence type="predicted"/>
<keyword evidence="3" id="KW-0697">Rotamase</keyword>
<dbReference type="GO" id="GO:0003755">
    <property type="term" value="F:peptidyl-prolyl cis-trans isomerase activity"/>
    <property type="evidence" value="ECO:0007669"/>
    <property type="project" value="UniProtKB-EC"/>
</dbReference>
<evidence type="ECO:0000313" key="6">
    <source>
        <dbReference type="EMBL" id="CAE7282436.1"/>
    </source>
</evidence>
<name>A0A812MSM1_9DINO</name>
<evidence type="ECO:0000256" key="4">
    <source>
        <dbReference type="ARBA" id="ARBA00023235"/>
    </source>
</evidence>
<dbReference type="Proteomes" id="UP000604046">
    <property type="component" value="Unassembled WGS sequence"/>
</dbReference>
<comment type="catalytic activity">
    <reaction evidence="1">
        <text>[protein]-peptidylproline (omega=180) = [protein]-peptidylproline (omega=0)</text>
        <dbReference type="Rhea" id="RHEA:16237"/>
        <dbReference type="Rhea" id="RHEA-COMP:10747"/>
        <dbReference type="Rhea" id="RHEA-COMP:10748"/>
        <dbReference type="ChEBI" id="CHEBI:83833"/>
        <dbReference type="ChEBI" id="CHEBI:83834"/>
        <dbReference type="EC" id="5.2.1.8"/>
    </reaction>
</comment>
<dbReference type="PANTHER" id="PTHR46512:SF9">
    <property type="entry name" value="PEPTIDYLPROLYL ISOMERASE"/>
    <property type="match status" value="1"/>
</dbReference>
<dbReference type="InterPro" id="IPR019734">
    <property type="entry name" value="TPR_rpt"/>
</dbReference>
<dbReference type="SUPFAM" id="SSF48452">
    <property type="entry name" value="TPR-like"/>
    <property type="match status" value="1"/>
</dbReference>
<dbReference type="EC" id="5.2.1.8" evidence="2"/>
<evidence type="ECO:0000313" key="7">
    <source>
        <dbReference type="Proteomes" id="UP000604046"/>
    </source>
</evidence>
<dbReference type="PANTHER" id="PTHR46512">
    <property type="entry name" value="PEPTIDYLPROLYL ISOMERASE"/>
    <property type="match status" value="1"/>
</dbReference>
<dbReference type="Gene3D" id="1.25.40.10">
    <property type="entry name" value="Tetratricopeptide repeat domain"/>
    <property type="match status" value="1"/>
</dbReference>
<accession>A0A812MSM1</accession>
<feature type="region of interest" description="Disordered" evidence="5">
    <location>
        <begin position="246"/>
        <end position="287"/>
    </location>
</feature>
<keyword evidence="7" id="KW-1185">Reference proteome</keyword>
<dbReference type="SMART" id="SM00028">
    <property type="entry name" value="TPR"/>
    <property type="match status" value="2"/>
</dbReference>
<reference evidence="6" key="1">
    <citation type="submission" date="2021-02" db="EMBL/GenBank/DDBJ databases">
        <authorList>
            <person name="Dougan E. K."/>
            <person name="Rhodes N."/>
            <person name="Thang M."/>
            <person name="Chan C."/>
        </authorList>
    </citation>
    <scope>NUCLEOTIDE SEQUENCE</scope>
</reference>
<comment type="caution">
    <text evidence="6">The sequence shown here is derived from an EMBL/GenBank/DDBJ whole genome shotgun (WGS) entry which is preliminary data.</text>
</comment>